<evidence type="ECO:0000313" key="2">
    <source>
        <dbReference type="Proteomes" id="UP000552864"/>
    </source>
</evidence>
<evidence type="ECO:0000313" key="1">
    <source>
        <dbReference type="EMBL" id="NLR78619.1"/>
    </source>
</evidence>
<protein>
    <submittedName>
        <fullName evidence="1">Uncharacterized protein</fullName>
    </submittedName>
</protein>
<accession>A0A847SN49</accession>
<dbReference type="AlphaFoldDB" id="A0A847SN49"/>
<dbReference type="EMBL" id="JABAHZ010000002">
    <property type="protein sequence ID" value="NLR78619.1"/>
    <property type="molecule type" value="Genomic_DNA"/>
</dbReference>
<proteinExistence type="predicted"/>
<dbReference type="RefSeq" id="WP_168738014.1">
    <property type="nucleotide sequence ID" value="NZ_JABAHZ010000002.1"/>
</dbReference>
<organism evidence="1 2">
    <name type="scientific">Chitinophaga eiseniae</name>
    <dbReference type="NCBI Taxonomy" id="634771"/>
    <lineage>
        <taxon>Bacteria</taxon>
        <taxon>Pseudomonadati</taxon>
        <taxon>Bacteroidota</taxon>
        <taxon>Chitinophagia</taxon>
        <taxon>Chitinophagales</taxon>
        <taxon>Chitinophagaceae</taxon>
        <taxon>Chitinophaga</taxon>
    </lineage>
</organism>
<reference evidence="1 2" key="1">
    <citation type="submission" date="2020-04" db="EMBL/GenBank/DDBJ databases">
        <authorList>
            <person name="Yin C."/>
        </authorList>
    </citation>
    <scope>NUCLEOTIDE SEQUENCE [LARGE SCALE GENOMIC DNA]</scope>
    <source>
        <strain evidence="1 2">Ak56</strain>
    </source>
</reference>
<comment type="caution">
    <text evidence="1">The sequence shown here is derived from an EMBL/GenBank/DDBJ whole genome shotgun (WGS) entry which is preliminary data.</text>
</comment>
<keyword evidence="2" id="KW-1185">Reference proteome</keyword>
<gene>
    <name evidence="1" type="ORF">HGH91_08290</name>
</gene>
<sequence length="210" mass="25872">MYRKESELWRAWNQRGYVPLDPPVMKGYKRFFVLRDDVERSRMADFYRQLLQKINTFDYSHRRDFSVKKRSHGRKKLVKKPQALLHPCAEQFKRLQFSDKEAACFEERVIFIGKCKQPVKRYVFKEPWRFVLRVRPNMITQTRMIMPELLSQIDQLGNYIERHQLRHRIFKLTRSKSSGKRHWIFTDKKKYQHPHRTLLQILQDEWFVKN</sequence>
<name>A0A847SN49_9BACT</name>
<dbReference type="Proteomes" id="UP000552864">
    <property type="component" value="Unassembled WGS sequence"/>
</dbReference>